<reference evidence="5" key="1">
    <citation type="journal article" date="2023" name="G3 (Bethesda)">
        <title>Whole genome assembly and annotation of the endangered Caribbean coral Acropora cervicornis.</title>
        <authorList>
            <person name="Selwyn J.D."/>
            <person name="Vollmer S.V."/>
        </authorList>
    </citation>
    <scope>NUCLEOTIDE SEQUENCE</scope>
    <source>
        <strain evidence="5">K2</strain>
    </source>
</reference>
<proteinExistence type="predicted"/>
<feature type="domain" description="RUN" evidence="4">
    <location>
        <begin position="29"/>
        <end position="165"/>
    </location>
</feature>
<dbReference type="Proteomes" id="UP001249851">
    <property type="component" value="Unassembled WGS sequence"/>
</dbReference>
<dbReference type="PROSITE" id="PS01179">
    <property type="entry name" value="PID"/>
    <property type="match status" value="1"/>
</dbReference>
<keyword evidence="6" id="KW-1185">Reference proteome</keyword>
<feature type="domain" description="PID" evidence="3">
    <location>
        <begin position="286"/>
        <end position="401"/>
    </location>
</feature>
<evidence type="ECO:0000259" key="3">
    <source>
        <dbReference type="PROSITE" id="PS01179"/>
    </source>
</evidence>
<keyword evidence="1 2" id="KW-0175">Coiled coil</keyword>
<dbReference type="Gene3D" id="1.20.58.900">
    <property type="match status" value="1"/>
</dbReference>
<dbReference type="InterPro" id="IPR004012">
    <property type="entry name" value="Run_dom"/>
</dbReference>
<dbReference type="Gene3D" id="1.20.5.170">
    <property type="match status" value="1"/>
</dbReference>
<dbReference type="CDD" id="cd17682">
    <property type="entry name" value="RUN_RUFY4_like"/>
    <property type="match status" value="1"/>
</dbReference>
<sequence>MGSLRAEIRLSHLKDGVLELESSLKKPIRDDNPFLPLICGGIEAVLRQGLKIFGLKKWDYWNWMEALARRLLNDKQRLAYVHGITFVKSFKKINSLQGYGRQFIRFSLMKRLLPYTIQSLIANPSVAKYWYDDTSVFRNKAMKETFIDILKELGKHVFDLDLKNCSFLSESWLIPEIRLVDIVPCKELGLVVRTVNNRVMVASVRANSAAEDVAELLRRNIGRPVSFTLVKGKLRNGKDFPPSSERMAVISADPYKEDLNDFDRAPQQLAGFEETPVHASDTTAIYSAKYYGKVNVGEDGGVGVIEDSVLEVLKQGNEPKAVYLNLSETNIVVTDQETSKVLGVHSFTETSACGQREDCKHLIAFVSGESSCALAKNFYCYVYEMKSERIAKVVLYSIGELRVSRKKFRNSKAVEDQRFVKSTSMEEFKAKTNRLRFEIDQAEVREKAAIKNLTFARHEAEEKEKEADALKRRIQLLEDKLDAVEERIFEKNKLYHEELARLEREDRQIKILNEFEEEDERKMEKLESMIKECKERADYNENKCAECRRRLQIITREIEKFGLRNKAANRKIRELEEQNKYVGRNLRKLEISEEKRCDREDAYDKRMRDLEEMRRDEEIRYEAAERKIAKLQHEASDVRNQLREEEKKIYNVKNMFNETMNGLDRV</sequence>
<reference evidence="5" key="2">
    <citation type="journal article" date="2023" name="Science">
        <title>Genomic signatures of disease resistance in endangered staghorn corals.</title>
        <authorList>
            <person name="Vollmer S.V."/>
            <person name="Selwyn J.D."/>
            <person name="Despard B.A."/>
            <person name="Roesel C.L."/>
        </authorList>
    </citation>
    <scope>NUCLEOTIDE SEQUENCE</scope>
    <source>
        <strain evidence="5">K2</strain>
    </source>
</reference>
<name>A0AAD9Q9B8_ACRCE</name>
<feature type="coiled-coil region" evidence="2">
    <location>
        <begin position="425"/>
        <end position="648"/>
    </location>
</feature>
<accession>A0AAD9Q9B8</accession>
<evidence type="ECO:0000256" key="1">
    <source>
        <dbReference type="ARBA" id="ARBA00023054"/>
    </source>
</evidence>
<dbReference type="PANTHER" id="PTHR46753:SF3">
    <property type="entry name" value="PDZ DOMAIN-CONTAINING PROTEIN"/>
    <property type="match status" value="1"/>
</dbReference>
<gene>
    <name evidence="5" type="ORF">P5673_020601</name>
</gene>
<dbReference type="InterPro" id="IPR011993">
    <property type="entry name" value="PH-like_dom_sf"/>
</dbReference>
<evidence type="ECO:0000259" key="4">
    <source>
        <dbReference type="PROSITE" id="PS50826"/>
    </source>
</evidence>
<comment type="caution">
    <text evidence="5">The sequence shown here is derived from an EMBL/GenBank/DDBJ whole genome shotgun (WGS) entry which is preliminary data.</text>
</comment>
<dbReference type="PROSITE" id="PS50826">
    <property type="entry name" value="RUN"/>
    <property type="match status" value="1"/>
</dbReference>
<dbReference type="SUPFAM" id="SSF57997">
    <property type="entry name" value="Tropomyosin"/>
    <property type="match status" value="1"/>
</dbReference>
<dbReference type="InterPro" id="IPR000533">
    <property type="entry name" value="Tropomyosin"/>
</dbReference>
<organism evidence="5 6">
    <name type="scientific">Acropora cervicornis</name>
    <name type="common">Staghorn coral</name>
    <dbReference type="NCBI Taxonomy" id="6130"/>
    <lineage>
        <taxon>Eukaryota</taxon>
        <taxon>Metazoa</taxon>
        <taxon>Cnidaria</taxon>
        <taxon>Anthozoa</taxon>
        <taxon>Hexacorallia</taxon>
        <taxon>Scleractinia</taxon>
        <taxon>Astrocoeniina</taxon>
        <taxon>Acroporidae</taxon>
        <taxon>Acropora</taxon>
    </lineage>
</organism>
<dbReference type="PANTHER" id="PTHR46753">
    <property type="entry name" value="FYVE AND COILED-COIL DOMAIN-CONTAINING PROTEIN 1"/>
    <property type="match status" value="1"/>
</dbReference>
<evidence type="ECO:0000313" key="5">
    <source>
        <dbReference type="EMBL" id="KAK2557127.1"/>
    </source>
</evidence>
<dbReference type="Pfam" id="PF02759">
    <property type="entry name" value="RUN"/>
    <property type="match status" value="1"/>
</dbReference>
<dbReference type="Pfam" id="PF00261">
    <property type="entry name" value="Tropomyosin"/>
    <property type="match status" value="1"/>
</dbReference>
<evidence type="ECO:0000313" key="6">
    <source>
        <dbReference type="Proteomes" id="UP001249851"/>
    </source>
</evidence>
<dbReference type="Gene3D" id="2.30.29.30">
    <property type="entry name" value="Pleckstrin-homology domain (PH domain)/Phosphotyrosine-binding domain (PTB)"/>
    <property type="match status" value="1"/>
</dbReference>
<dbReference type="SUPFAM" id="SSF140741">
    <property type="entry name" value="RUN domain-like"/>
    <property type="match status" value="1"/>
</dbReference>
<dbReference type="SUPFAM" id="SSF50729">
    <property type="entry name" value="PH domain-like"/>
    <property type="match status" value="1"/>
</dbReference>
<protein>
    <submittedName>
        <fullName evidence="5">Tropomyosin</fullName>
    </submittedName>
</protein>
<dbReference type="InterPro" id="IPR037213">
    <property type="entry name" value="Run_dom_sf"/>
</dbReference>
<dbReference type="InterPro" id="IPR006020">
    <property type="entry name" value="PTB/PI_dom"/>
</dbReference>
<dbReference type="AlphaFoldDB" id="A0AAD9Q9B8"/>
<dbReference type="EMBL" id="JARQWQ010000051">
    <property type="protein sequence ID" value="KAK2557127.1"/>
    <property type="molecule type" value="Genomic_DNA"/>
</dbReference>
<dbReference type="PRINTS" id="PR00194">
    <property type="entry name" value="TROPOMYOSIN"/>
</dbReference>
<evidence type="ECO:0000256" key="2">
    <source>
        <dbReference type="SAM" id="Coils"/>
    </source>
</evidence>